<accession>A0A2R3QFU4</accession>
<dbReference type="Gene3D" id="3.40.50.10610">
    <property type="entry name" value="ABC-type transport auxiliary lipoprotein component"/>
    <property type="match status" value="1"/>
</dbReference>
<evidence type="ECO:0000259" key="3">
    <source>
        <dbReference type="Pfam" id="PF14326"/>
    </source>
</evidence>
<protein>
    <submittedName>
        <fullName evidence="4">Peptidoglycan-binding protein</fullName>
    </submittedName>
</protein>
<dbReference type="EMBL" id="CP027667">
    <property type="protein sequence ID" value="AVO50635.1"/>
    <property type="molecule type" value="Genomic_DNA"/>
</dbReference>
<evidence type="ECO:0000313" key="5">
    <source>
        <dbReference type="Proteomes" id="UP000237925"/>
    </source>
</evidence>
<dbReference type="Pfam" id="PF14326">
    <property type="entry name" value="DUF4384"/>
    <property type="match status" value="1"/>
</dbReference>
<dbReference type="InterPro" id="IPR036365">
    <property type="entry name" value="PGBD-like_sf"/>
</dbReference>
<feature type="signal peptide" evidence="1">
    <location>
        <begin position="1"/>
        <end position="19"/>
    </location>
</feature>
<feature type="chain" id="PRO_5015329058" evidence="1">
    <location>
        <begin position="20"/>
        <end position="560"/>
    </location>
</feature>
<dbReference type="KEGG" id="mela:C6568_16375"/>
<dbReference type="Proteomes" id="UP000237925">
    <property type="component" value="Chromosome"/>
</dbReference>
<dbReference type="PROSITE" id="PS51257">
    <property type="entry name" value="PROKAR_LIPOPROTEIN"/>
    <property type="match status" value="1"/>
</dbReference>
<dbReference type="InterPro" id="IPR002477">
    <property type="entry name" value="Peptidoglycan-bd-like"/>
</dbReference>
<dbReference type="InterPro" id="IPR025493">
    <property type="entry name" value="DUF4384"/>
</dbReference>
<dbReference type="Pfam" id="PF01471">
    <property type="entry name" value="PG_binding_1"/>
    <property type="match status" value="1"/>
</dbReference>
<evidence type="ECO:0000256" key="1">
    <source>
        <dbReference type="SAM" id="SignalP"/>
    </source>
</evidence>
<sequence>MRRPAGGWLAALAVAAAMAGCATPMDARKDAAYQEAASVADRPVVRPVRSVSSFSQSLMCMDQMLRAAELPTTLITSKQFVDFSGKVPAATKEMVITALSQMSRISNAFRFVDFEVDIARQDTVQNLTTILLNNNQMQLQRPALYVSGAIAFVDQGVINNTFDTGVSGTRVDLGYSRSRNATVVALEVHLGDFRTRTIIPGLDSANEVVIGSGGQGVDLGGRIGSYGVRFNVGRDYAVGTGAALRTLVDLAMIELVGKWARVPYWQCLTLDQSHPQFQRQMREWYVESGSGGQFQLLRSSLISQGYLPAASGELGVAHPDMRDALARFQADRGIPVSGTVDFPTYEAALGNFVSLAEDGSLARMGWNGADLQPVVAAAAGDDPRAARPSPPKPARWAIDLQIENPQPAGERPAFDEGEQIFLSSTISRASHLYCYFADSAGAIMRLLPNLLQPHTLVSANQAIRIPDWMAPNPGFILDAGRPGTEAVMCLATTEEALHKMAPQMRTPPLARMPAVRTLDELRERFAEVAGPEGLVTQSVQWTVGPRKAAQANGGAPAQRQ</sequence>
<feature type="domain" description="Peptidoglycan binding-like" evidence="2">
    <location>
        <begin position="291"/>
        <end position="347"/>
    </location>
</feature>
<dbReference type="OrthoDB" id="7052188at2"/>
<keyword evidence="5" id="KW-1185">Reference proteome</keyword>
<evidence type="ECO:0000313" key="4">
    <source>
        <dbReference type="EMBL" id="AVO50635.1"/>
    </source>
</evidence>
<proteinExistence type="predicted"/>
<keyword evidence="1" id="KW-0732">Signal</keyword>
<dbReference type="RefSeq" id="WP_106685086.1">
    <property type="nucleotide sequence ID" value="NZ_CP027667.1"/>
</dbReference>
<reference evidence="4 5" key="1">
    <citation type="submission" date="2018-03" db="EMBL/GenBank/DDBJ databases">
        <title>Genome sequencing of Melaminivora sp.</title>
        <authorList>
            <person name="Kim S.-J."/>
            <person name="Heo J."/>
            <person name="Ahn J.-H."/>
            <person name="Kwon S.-W."/>
        </authorList>
    </citation>
    <scope>NUCLEOTIDE SEQUENCE [LARGE SCALE GENOMIC DNA]</scope>
    <source>
        <strain evidence="4 5">SC2-9</strain>
    </source>
</reference>
<organism evidence="4 5">
    <name type="scientific">Melaminivora suipulveris</name>
    <dbReference type="NCBI Taxonomy" id="2109913"/>
    <lineage>
        <taxon>Bacteria</taxon>
        <taxon>Pseudomonadati</taxon>
        <taxon>Pseudomonadota</taxon>
        <taxon>Betaproteobacteria</taxon>
        <taxon>Burkholderiales</taxon>
        <taxon>Comamonadaceae</taxon>
        <taxon>Melaminivora</taxon>
    </lineage>
</organism>
<dbReference type="SUPFAM" id="SSF47090">
    <property type="entry name" value="PGBD-like"/>
    <property type="match status" value="1"/>
</dbReference>
<name>A0A2R3QFU4_9BURK</name>
<dbReference type="AlphaFoldDB" id="A0A2R3QFU4"/>
<gene>
    <name evidence="4" type="ORF">C6568_16375</name>
</gene>
<feature type="domain" description="DUF4384" evidence="3">
    <location>
        <begin position="414"/>
        <end position="494"/>
    </location>
</feature>
<evidence type="ECO:0000259" key="2">
    <source>
        <dbReference type="Pfam" id="PF01471"/>
    </source>
</evidence>